<protein>
    <recommendedName>
        <fullName evidence="9">C2H2-type domain-containing protein</fullName>
    </recommendedName>
</protein>
<feature type="compositionally biased region" description="Low complexity" evidence="7">
    <location>
        <begin position="562"/>
        <end position="573"/>
    </location>
</feature>
<feature type="signal peptide" evidence="8">
    <location>
        <begin position="1"/>
        <end position="20"/>
    </location>
</feature>
<evidence type="ECO:0000256" key="4">
    <source>
        <dbReference type="ARBA" id="ARBA00023163"/>
    </source>
</evidence>
<name>A0A0F9Z7P7_TRIHA</name>
<dbReference type="EMBL" id="JOKZ01000799">
    <property type="protein sequence ID" value="KKO96616.1"/>
    <property type="molecule type" value="Genomic_DNA"/>
</dbReference>
<dbReference type="OrthoDB" id="5403573at2759"/>
<dbReference type="GO" id="GO:0006384">
    <property type="term" value="P:transcription initiation at RNA polymerase III promoter"/>
    <property type="evidence" value="ECO:0007669"/>
    <property type="project" value="InterPro"/>
</dbReference>
<evidence type="ECO:0000259" key="9">
    <source>
        <dbReference type="PROSITE" id="PS50157"/>
    </source>
</evidence>
<dbReference type="InterPro" id="IPR007309">
    <property type="entry name" value="TFIIIC_Bblock-bd"/>
</dbReference>
<evidence type="ECO:0000313" key="11">
    <source>
        <dbReference type="Proteomes" id="UP000034112"/>
    </source>
</evidence>
<dbReference type="GO" id="GO:0008270">
    <property type="term" value="F:zinc ion binding"/>
    <property type="evidence" value="ECO:0007669"/>
    <property type="project" value="UniProtKB-KW"/>
</dbReference>
<evidence type="ECO:0000256" key="6">
    <source>
        <dbReference type="PROSITE-ProRule" id="PRU00042"/>
    </source>
</evidence>
<feature type="compositionally biased region" description="Polar residues" evidence="7">
    <location>
        <begin position="939"/>
        <end position="951"/>
    </location>
</feature>
<dbReference type="PANTHER" id="PTHR15180">
    <property type="entry name" value="GENERAL TRANSCRIPTION FACTOR 3C POLYPEPTIDE 1"/>
    <property type="match status" value="1"/>
</dbReference>
<proteinExistence type="predicted"/>
<dbReference type="GO" id="GO:0042791">
    <property type="term" value="P:5S class rRNA transcription by RNA polymerase III"/>
    <property type="evidence" value="ECO:0007669"/>
    <property type="project" value="TreeGrafter"/>
</dbReference>
<feature type="domain" description="C2H2-type" evidence="9">
    <location>
        <begin position="693"/>
        <end position="721"/>
    </location>
</feature>
<keyword evidence="2" id="KW-0597">Phosphoprotein</keyword>
<keyword evidence="6" id="KW-0862">Zinc</keyword>
<evidence type="ECO:0000256" key="3">
    <source>
        <dbReference type="ARBA" id="ARBA00023125"/>
    </source>
</evidence>
<dbReference type="Pfam" id="PF04182">
    <property type="entry name" value="B-block_TFIIIC"/>
    <property type="match status" value="1"/>
</dbReference>
<evidence type="ECO:0000256" key="5">
    <source>
        <dbReference type="ARBA" id="ARBA00023242"/>
    </source>
</evidence>
<keyword evidence="4" id="KW-0804">Transcription</keyword>
<keyword evidence="3" id="KW-0238">DNA-binding</keyword>
<feature type="region of interest" description="Disordered" evidence="7">
    <location>
        <begin position="603"/>
        <end position="633"/>
    </location>
</feature>
<keyword evidence="8" id="KW-0732">Signal</keyword>
<dbReference type="Pfam" id="PF20222">
    <property type="entry name" value="DUF6581"/>
    <property type="match status" value="1"/>
</dbReference>
<sequence length="1913" mass="213635">MALELEGLIARLLLVISCAGEQGLSISEFNDAAKLALCLSDSSASFHNNQDVNLQDLGSKFSDHAVATIWKWLVRRTDISIGPRRKLNHLTFSEVLALKNLSKGRNTRREVDPVNSIGRAPQAVDSTASGPGEGSDIRIYASPEMMWEAITGHAIDYKRVPRSEWLLLLGIASTKAQGILQGDLGRLVDQDKRSVPKRTDALVKKGYITKRTTLVRGTKTSKMWLKLFAPPLPKDRSAAAEPEAEMNLSRQVLAINLEAVPWHTRWTGESVDYTALATTIMAICKEWGVLRMQDLKSKLGVLGMRWQMKVVSKVCRFLNARDAIRYVAAKLNNKVFNDCVQFNRDLTPKDWSIFLATGKRAGKLARSSELYSQDSHDVTDSFFNQSASSKCLEVAPTWSSDQPLAATIAKSIMACDEAGLTNPDVYGLTLGVSFTRFLSSLTTCLSTPNIQPAQLQHLQVRSEHSRAGKVASYRYSLPSLPQASLWVLQSPDTLPTSIDEQEDQEQRTDSRLSYGFSQELYSIGSSKLANLSQSNLSQRRQRGRPRKIRSEHQFDQSSDQNSPPEASHSSHPSVHLINEDHTDARDSMITKLKASQDALKELTSPPLKPQAASQQTDLLESEPATTEAAPDILTGDVTQALNISLSPNIRVPTESSQSIGRGRGRGRGRGSSRLSNRGQAESFTNDTTKRKGWKCDKCGRTWKNDIGLKYHLEKSQTSCNPSYSPSNIDGFRRETKSIPRSTRATKLAEIPNAVPAPLTRASRRVAGKSNEQKERGEKDQQDDDDDDDDVEISRFRLSPAETRPKVGKYSHYTTSPTALRHPKEIYRLSQSFNAQSNSDHRNALNLSSLPQEQIAILRVDMKQSNQMLGLKNRKSNTSQLEILSGTRSSLNQPGRDSGLTPLVGEMDVSNADTTGKPDYETTSPAYGAGKTEVELASSQQSYGPVSRNGASKVSKKKPLRSGVTDQISALLMDMLVQQDGVLPGGHSLWHALTTVWNTRYPEKPVPKTKDFQGALSRMIKAKSVLEHWHGFQDHSGLFAKCQVITLPHLDAFSAETLNVVESIKQRHPQLFIPTPFRSLGNNVEYGERKENRRGRRILAGEVAQLDAPVYVAQASAKRRHGMMSDIATPSKRRKFAQINSNSPNLASLSTPPHDKYEVRWAATSWLSDNIEASSQNNRSMVHPTHEAKIQFLAPNVFLDDDWSINDHGMPQGTTRPLRFSDINATFEDSSSAVAVKVTMTEPVKIQVNDGNWPYLDLQFFEEKSSSSSFTLCGWMPDAEWFHWADMVQSLDKRISGNEAGRPTPAISTETVHDRFMKGLIDCLDLELAEREQFIKASPLVAGPYNSFVNFSAGFESATSLPSLKWQHQGPLNPQSIYQILHESEALTSSDDEDSEFSLDASVLRYSRRPLNVGDMTQSKIKRVALITRPLTSISPRGTYGIDEPEALEIEDGQLASQGDLLAAFVVVRVLLGGADKAIDWGLLLHIFPNMRLADLRKFWAVACKEQGPHIKKFTRDVQERLIEAFESLELPMLDFENPIEYDWRILIKWATRISRQEGYQIPQTRDLLAHRFLLKANRSSEEDWCERYFHAQSSIFSRFEAVTSEPGALPVNQAFDCINDNANAANADIARSWIKSLCCTSEAKYSVRKIKEKFLTLSGKGTEQGSLLLKEAIDQLTAQRVICRSKKTPFGGRPYRLSEWYLSTLSRVAQRSKYEEAAAFKIRMDSIFRTGEAFEIPYTLNDGSMMALTNLNAAGRITLAPLDIPNIPFGFEPGNYESRKYPKSYYHFRLQAVPTDLYQYSNDIAVLQAVMQEELPSTTLKGEIPQWIDFFGEKDSKRWSDILGAICFTYATKGPMAIRDACNSLRPILDEFEASLIVSWGIKTGVFEEAMGGLAVTVGEWWWLAVPWQYSRQ</sequence>
<feature type="compositionally biased region" description="Acidic residues" evidence="7">
    <location>
        <begin position="780"/>
        <end position="790"/>
    </location>
</feature>
<dbReference type="PANTHER" id="PTHR15180:SF1">
    <property type="entry name" value="GENERAL TRANSCRIPTION FACTOR 3C POLYPEPTIDE 1"/>
    <property type="match status" value="1"/>
</dbReference>
<feature type="compositionally biased region" description="Polar residues" evidence="7">
    <location>
        <begin position="715"/>
        <end position="727"/>
    </location>
</feature>
<keyword evidence="6" id="KW-0863">Zinc-finger</keyword>
<feature type="compositionally biased region" description="Basic and acidic residues" evidence="7">
    <location>
        <begin position="770"/>
        <end position="779"/>
    </location>
</feature>
<dbReference type="InterPro" id="IPR013087">
    <property type="entry name" value="Znf_C2H2_type"/>
</dbReference>
<comment type="caution">
    <text evidence="10">The sequence shown here is derived from an EMBL/GenBank/DDBJ whole genome shotgun (WGS) entry which is preliminary data.</text>
</comment>
<feature type="region of interest" description="Disordered" evidence="7">
    <location>
        <begin position="939"/>
        <end position="958"/>
    </location>
</feature>
<feature type="region of interest" description="Disordered" evidence="7">
    <location>
        <begin position="531"/>
        <end position="573"/>
    </location>
</feature>
<evidence type="ECO:0000256" key="2">
    <source>
        <dbReference type="ARBA" id="ARBA00022553"/>
    </source>
</evidence>
<evidence type="ECO:0000313" key="10">
    <source>
        <dbReference type="EMBL" id="KKO96616.1"/>
    </source>
</evidence>
<reference evidence="11" key="1">
    <citation type="journal article" date="2015" name="Genome Announc.">
        <title>Draft whole-genome sequence of the biocontrol agent Trichoderma harzianum T6776.</title>
        <authorList>
            <person name="Baroncelli R."/>
            <person name="Piaggeschi G."/>
            <person name="Fiorini L."/>
            <person name="Bertolini E."/>
            <person name="Zapparata A."/>
            <person name="Pe M.E."/>
            <person name="Sarrocco S."/>
            <person name="Vannacci G."/>
        </authorList>
    </citation>
    <scope>NUCLEOTIDE SEQUENCE [LARGE SCALE GENOMIC DNA]</scope>
    <source>
        <strain evidence="11">T6776</strain>
    </source>
</reference>
<comment type="subcellular location">
    <subcellularLocation>
        <location evidence="1">Nucleus</location>
    </subcellularLocation>
</comment>
<feature type="region of interest" description="Disordered" evidence="7">
    <location>
        <begin position="715"/>
        <end position="816"/>
    </location>
</feature>
<feature type="region of interest" description="Disordered" evidence="7">
    <location>
        <begin position="648"/>
        <end position="691"/>
    </location>
</feature>
<evidence type="ECO:0000256" key="7">
    <source>
        <dbReference type="SAM" id="MobiDB-lite"/>
    </source>
</evidence>
<dbReference type="Proteomes" id="UP000034112">
    <property type="component" value="Unassembled WGS sequence"/>
</dbReference>
<organism evidence="10 11">
    <name type="scientific">Trichoderma harzianum</name>
    <name type="common">Hypocrea lixii</name>
    <dbReference type="NCBI Taxonomy" id="5544"/>
    <lineage>
        <taxon>Eukaryota</taxon>
        <taxon>Fungi</taxon>
        <taxon>Dikarya</taxon>
        <taxon>Ascomycota</taxon>
        <taxon>Pezizomycotina</taxon>
        <taxon>Sordariomycetes</taxon>
        <taxon>Hypocreomycetidae</taxon>
        <taxon>Hypocreales</taxon>
        <taxon>Hypocreaceae</taxon>
        <taxon>Trichoderma</taxon>
    </lineage>
</organism>
<dbReference type="GO" id="GO:0000127">
    <property type="term" value="C:transcription factor TFIIIC complex"/>
    <property type="evidence" value="ECO:0007669"/>
    <property type="project" value="InterPro"/>
</dbReference>
<gene>
    <name evidence="10" type="ORF">THAR02_11279</name>
</gene>
<evidence type="ECO:0000256" key="8">
    <source>
        <dbReference type="SAM" id="SignalP"/>
    </source>
</evidence>
<dbReference type="GO" id="GO:0003677">
    <property type="term" value="F:DNA binding"/>
    <property type="evidence" value="ECO:0007669"/>
    <property type="project" value="UniProtKB-KW"/>
</dbReference>
<feature type="chain" id="PRO_5002530475" description="C2H2-type domain-containing protein" evidence="8">
    <location>
        <begin position="21"/>
        <end position="1913"/>
    </location>
</feature>
<dbReference type="OMA" id="CWQLSQP"/>
<dbReference type="GO" id="GO:0005634">
    <property type="term" value="C:nucleus"/>
    <property type="evidence" value="ECO:0007669"/>
    <property type="project" value="UniProtKB-SubCell"/>
</dbReference>
<keyword evidence="6" id="KW-0479">Metal-binding</keyword>
<feature type="region of interest" description="Disordered" evidence="7">
    <location>
        <begin position="885"/>
        <end position="927"/>
    </location>
</feature>
<dbReference type="InterPro" id="IPR046488">
    <property type="entry name" value="Sfc3/Tfc3_C"/>
</dbReference>
<feature type="compositionally biased region" description="Polar residues" evidence="7">
    <location>
        <begin position="885"/>
        <end position="894"/>
    </location>
</feature>
<accession>A0A0F9Z7P7</accession>
<keyword evidence="5" id="KW-0539">Nucleus</keyword>
<dbReference type="PROSITE" id="PS50157">
    <property type="entry name" value="ZINC_FINGER_C2H2_2"/>
    <property type="match status" value="1"/>
</dbReference>
<dbReference type="InterPro" id="IPR044210">
    <property type="entry name" value="Tfc3-like"/>
</dbReference>
<evidence type="ECO:0000256" key="1">
    <source>
        <dbReference type="ARBA" id="ARBA00004123"/>
    </source>
</evidence>